<feature type="compositionally biased region" description="Basic and acidic residues" evidence="1">
    <location>
        <begin position="700"/>
        <end position="715"/>
    </location>
</feature>
<name>A0A6J0TQR9_9SAUR</name>
<accession>A0A6J0TQR9</accession>
<feature type="compositionally biased region" description="Basic and acidic residues" evidence="1">
    <location>
        <begin position="244"/>
        <end position="276"/>
    </location>
</feature>
<keyword evidence="2" id="KW-1185">Reference proteome</keyword>
<feature type="region of interest" description="Disordered" evidence="1">
    <location>
        <begin position="439"/>
        <end position="476"/>
    </location>
</feature>
<dbReference type="AlphaFoldDB" id="A0A6J0TQR9"/>
<feature type="compositionally biased region" description="Polar residues" evidence="1">
    <location>
        <begin position="992"/>
        <end position="1004"/>
    </location>
</feature>
<dbReference type="Proteomes" id="UP001652642">
    <property type="component" value="Chromosome 6"/>
</dbReference>
<proteinExistence type="predicted"/>
<feature type="compositionally biased region" description="Basic and acidic residues" evidence="1">
    <location>
        <begin position="923"/>
        <end position="934"/>
    </location>
</feature>
<dbReference type="OrthoDB" id="9908743at2759"/>
<evidence type="ECO:0000313" key="3">
    <source>
        <dbReference type="RefSeq" id="XP_020648479.2"/>
    </source>
</evidence>
<feature type="region of interest" description="Disordered" evidence="1">
    <location>
        <begin position="243"/>
        <end position="276"/>
    </location>
</feature>
<sequence length="1044" mass="117475">MEYLQRLLGALQQAVSFASSFTTYLLGDDPHPGAEDSRDARERRHEGSCPDCEVETTRNGTDISPREHLEIFEGPLATKAFPFQEIPPDLEIQVTPEAAVHGTQSTESILELAKLSSRYEGWEESKEKPSETCRIPADAQEEMVTTTVTGSVKETDLKGSALTQGIHPWDAGKTIWADAPEKEVQAEVADTKWELAGPLAGGKHHGELSEEGGTNVGQERELKENLWNEEVWKETSNLAQFLGEQERERGKTEQPGRFHHEEVGKMMEDQHLKSEKYQEEEIIKEQPDMVVVKEDIQQAMLDNVGTLGDQEEALEEEKETGRSHQWEAKEKPEIGEASRLEEREVEKAVCNKGGQEGAVDWVPFVEQCHGGAEKAVWLEGVQHEVLEVADEMVGSQELESKMEEKELVEATKSQQEELDMLAMKEGSEQAMPGRAEIPEALEGDGKPWQRSHQQKTGRELEEVGETSRWKRQLEGTSWKEGVQEEAAVRAQFTEELHGSLQEAAWTEGLQNKELEQAAKAVENLQFEAEEKQGESVEADEGWQGQPNIAAEKEGFQQTRLCGAEMEEEVELEEEKVVGRDHQWDVKDAEGTTVCREKGPEEATWDGGVQGGSQLLEEEQRRLEGAAWNGGLQHGVMEGWDRMVESKQLEPEEAEKEEAEAEKIYQEEPDVIVEKEGLQQAGWSEAETEVGWQEDMEGEDEIAKCHQWELEGKAEEPEGSEVGQEQEGLSSNMEVQQEEPYQWQFLEEQQSGLEGATGSEGFQRGELEEPTKITENPQLEAEKREEQEAEAEDKEGVAVKETVQQVMFSGAEVEREQNELVEGEEVGRNHQQEVEEMGSLEDQDRKPKEVADLREGDQGELEGAEELEGHQGEEIEESERNRVDIKGEEEEKQTGDAILETEQREELERLADARGLDEEALGEITRDPEKAERSPQPEPVTYSPSLEEDHLAETRVFPTKVAPLDTSALKERVLLRRKSSIRRAPSMKKVRSPTESSPQEMQSVEDTPPPPPAQATSRPILRHSGFGPMHPNMMAELQIRLRKPQ</sequence>
<feature type="compositionally biased region" description="Basic residues" evidence="1">
    <location>
        <begin position="974"/>
        <end position="990"/>
    </location>
</feature>
<dbReference type="KEGG" id="pvt:110078534"/>
<feature type="compositionally biased region" description="Basic and acidic residues" evidence="1">
    <location>
        <begin position="841"/>
        <end position="856"/>
    </location>
</feature>
<dbReference type="RefSeq" id="XP_020648479.2">
    <property type="nucleotide sequence ID" value="XM_020792820.2"/>
</dbReference>
<feature type="region of interest" description="Disordered" evidence="1">
    <location>
        <begin position="641"/>
        <end position="1030"/>
    </location>
</feature>
<feature type="compositionally biased region" description="Basic and acidic residues" evidence="1">
    <location>
        <begin position="319"/>
        <end position="342"/>
    </location>
</feature>
<feature type="compositionally biased region" description="Basic and acidic residues" evidence="1">
    <location>
        <begin position="866"/>
        <end position="885"/>
    </location>
</feature>
<evidence type="ECO:0000256" key="1">
    <source>
        <dbReference type="SAM" id="MobiDB-lite"/>
    </source>
</evidence>
<feature type="compositionally biased region" description="Basic and acidic residues" evidence="1">
    <location>
        <begin position="456"/>
        <end position="473"/>
    </location>
</feature>
<reference evidence="3" key="1">
    <citation type="submission" date="2025-08" db="UniProtKB">
        <authorList>
            <consortium name="RefSeq"/>
        </authorList>
    </citation>
    <scope>IDENTIFICATION</scope>
</reference>
<protein>
    <submittedName>
        <fullName evidence="3">Uncharacterized protein isoform X1</fullName>
    </submittedName>
</protein>
<feature type="region of interest" description="Disordered" evidence="1">
    <location>
        <begin position="26"/>
        <end position="60"/>
    </location>
</feature>
<dbReference type="GeneID" id="110078534"/>
<feature type="compositionally biased region" description="Basic and acidic residues" evidence="1">
    <location>
        <begin position="900"/>
        <end position="916"/>
    </location>
</feature>
<feature type="compositionally biased region" description="Basic and acidic residues" evidence="1">
    <location>
        <begin position="660"/>
        <end position="676"/>
    </location>
</feature>
<dbReference type="InParanoid" id="A0A6J0TQR9"/>
<evidence type="ECO:0000313" key="2">
    <source>
        <dbReference type="Proteomes" id="UP001652642"/>
    </source>
</evidence>
<feature type="compositionally biased region" description="Basic and acidic residues" evidence="1">
    <location>
        <begin position="28"/>
        <end position="48"/>
    </location>
</feature>
<feature type="compositionally biased region" description="Acidic residues" evidence="1">
    <location>
        <begin position="685"/>
        <end position="699"/>
    </location>
</feature>
<feature type="compositionally biased region" description="Basic and acidic residues" evidence="1">
    <location>
        <begin position="762"/>
        <end position="771"/>
    </location>
</feature>
<organism evidence="2 3">
    <name type="scientific">Pogona vitticeps</name>
    <name type="common">central bearded dragon</name>
    <dbReference type="NCBI Taxonomy" id="103695"/>
    <lineage>
        <taxon>Eukaryota</taxon>
        <taxon>Metazoa</taxon>
        <taxon>Chordata</taxon>
        <taxon>Craniata</taxon>
        <taxon>Vertebrata</taxon>
        <taxon>Euteleostomi</taxon>
        <taxon>Lepidosauria</taxon>
        <taxon>Squamata</taxon>
        <taxon>Bifurcata</taxon>
        <taxon>Unidentata</taxon>
        <taxon>Episquamata</taxon>
        <taxon>Toxicofera</taxon>
        <taxon>Iguania</taxon>
        <taxon>Acrodonta</taxon>
        <taxon>Agamidae</taxon>
        <taxon>Amphibolurinae</taxon>
        <taxon>Pogona</taxon>
    </lineage>
</organism>
<feature type="region of interest" description="Disordered" evidence="1">
    <location>
        <begin position="198"/>
        <end position="218"/>
    </location>
</feature>
<feature type="compositionally biased region" description="Acidic residues" evidence="1">
    <location>
        <begin position="309"/>
        <end position="318"/>
    </location>
</feature>
<gene>
    <name evidence="3" type="primary">LOC110078534</name>
</gene>
<feature type="compositionally biased region" description="Acidic residues" evidence="1">
    <location>
        <begin position="650"/>
        <end position="659"/>
    </location>
</feature>
<feature type="region of interest" description="Disordered" evidence="1">
    <location>
        <begin position="305"/>
        <end position="342"/>
    </location>
</feature>